<reference evidence="1 2" key="1">
    <citation type="journal article" date="2014" name="Am. J. Bot.">
        <title>Genome assembly and annotation for red clover (Trifolium pratense; Fabaceae).</title>
        <authorList>
            <person name="Istvanek J."/>
            <person name="Jaros M."/>
            <person name="Krenek A."/>
            <person name="Repkova J."/>
        </authorList>
    </citation>
    <scope>NUCLEOTIDE SEQUENCE [LARGE SCALE GENOMIC DNA]</scope>
    <source>
        <strain evidence="2">cv. Tatra</strain>
        <tissue evidence="1">Young leaves</tissue>
    </source>
</reference>
<comment type="caution">
    <text evidence="1">The sequence shown here is derived from an EMBL/GenBank/DDBJ whole genome shotgun (WGS) entry which is preliminary data.</text>
</comment>
<sequence>MQFLKLTTIFFIPKRSCSIRDVTVFQKRPETQNSANGAAGYASGAGTVWETLSFAFPAQWSAPQMQRAECLGAKFPAKYSVCTIILTQS</sequence>
<evidence type="ECO:0000313" key="1">
    <source>
        <dbReference type="EMBL" id="PNX66514.1"/>
    </source>
</evidence>
<proteinExistence type="predicted"/>
<dbReference type="Proteomes" id="UP000236291">
    <property type="component" value="Unassembled WGS sequence"/>
</dbReference>
<name>A0A2K3KJQ4_TRIPR</name>
<organism evidence="1 2">
    <name type="scientific">Trifolium pratense</name>
    <name type="common">Red clover</name>
    <dbReference type="NCBI Taxonomy" id="57577"/>
    <lineage>
        <taxon>Eukaryota</taxon>
        <taxon>Viridiplantae</taxon>
        <taxon>Streptophyta</taxon>
        <taxon>Embryophyta</taxon>
        <taxon>Tracheophyta</taxon>
        <taxon>Spermatophyta</taxon>
        <taxon>Magnoliopsida</taxon>
        <taxon>eudicotyledons</taxon>
        <taxon>Gunneridae</taxon>
        <taxon>Pentapetalae</taxon>
        <taxon>rosids</taxon>
        <taxon>fabids</taxon>
        <taxon>Fabales</taxon>
        <taxon>Fabaceae</taxon>
        <taxon>Papilionoideae</taxon>
        <taxon>50 kb inversion clade</taxon>
        <taxon>NPAAA clade</taxon>
        <taxon>Hologalegina</taxon>
        <taxon>IRL clade</taxon>
        <taxon>Trifolieae</taxon>
        <taxon>Trifolium</taxon>
    </lineage>
</organism>
<reference evidence="1 2" key="2">
    <citation type="journal article" date="2017" name="Front. Plant Sci.">
        <title>Gene Classification and Mining of Molecular Markers Useful in Red Clover (Trifolium pratense) Breeding.</title>
        <authorList>
            <person name="Istvanek J."/>
            <person name="Dluhosova J."/>
            <person name="Dluhos P."/>
            <person name="Patkova L."/>
            <person name="Nedelnik J."/>
            <person name="Repkova J."/>
        </authorList>
    </citation>
    <scope>NUCLEOTIDE SEQUENCE [LARGE SCALE GENOMIC DNA]</scope>
    <source>
        <strain evidence="2">cv. Tatra</strain>
        <tissue evidence="1">Young leaves</tissue>
    </source>
</reference>
<gene>
    <name evidence="1" type="ORF">L195_g055134</name>
</gene>
<dbReference type="EMBL" id="ASHM01099220">
    <property type="protein sequence ID" value="PNX66514.1"/>
    <property type="molecule type" value="Genomic_DNA"/>
</dbReference>
<dbReference type="AlphaFoldDB" id="A0A2K3KJQ4"/>
<accession>A0A2K3KJQ4</accession>
<protein>
    <submittedName>
        <fullName evidence="1">Uncharacterized protein</fullName>
    </submittedName>
</protein>
<evidence type="ECO:0000313" key="2">
    <source>
        <dbReference type="Proteomes" id="UP000236291"/>
    </source>
</evidence>